<proteinExistence type="predicted"/>
<dbReference type="GeneID" id="113205890"/>
<evidence type="ECO:0000313" key="1">
    <source>
        <dbReference type="Proteomes" id="UP000504606"/>
    </source>
</evidence>
<protein>
    <submittedName>
        <fullName evidence="2">Balbiani ring protein 3-like</fullName>
    </submittedName>
</protein>
<dbReference type="AlphaFoldDB" id="A0A6J1SFS5"/>
<dbReference type="KEGG" id="foc:113205890"/>
<keyword evidence="1" id="KW-1185">Reference proteome</keyword>
<gene>
    <name evidence="2" type="primary">LOC113205890</name>
</gene>
<name>A0A6J1SFS5_FRAOC</name>
<sequence>MDPCRGEECEDQCRLEWYKCDCECLQQAYPAPQRKRNWTACLERRQCHNTTCGECTGAGTFCDKRCKRRCECNCAGWPRRDLSGEWEECFIGTQTCEQAHSACVRECGDQDDCKDKCYMDLLDCSCACRTAEEEEWRLWDECKEKSEGECKKERCECDELDGECSNRCKRNCLCGCLGITADRLDDSVQQCQIDNKCQTTREDCLKDCDKASDKAKRKKCKHACILTTEKCNCECARSRPPKRVEIIQHCNYLS</sequence>
<dbReference type="RefSeq" id="XP_026277461.2">
    <property type="nucleotide sequence ID" value="XM_026421676.2"/>
</dbReference>
<organism evidence="1 2">
    <name type="scientific">Frankliniella occidentalis</name>
    <name type="common">Western flower thrips</name>
    <name type="synonym">Euthrips occidentalis</name>
    <dbReference type="NCBI Taxonomy" id="133901"/>
    <lineage>
        <taxon>Eukaryota</taxon>
        <taxon>Metazoa</taxon>
        <taxon>Ecdysozoa</taxon>
        <taxon>Arthropoda</taxon>
        <taxon>Hexapoda</taxon>
        <taxon>Insecta</taxon>
        <taxon>Pterygota</taxon>
        <taxon>Neoptera</taxon>
        <taxon>Paraneoptera</taxon>
        <taxon>Thysanoptera</taxon>
        <taxon>Terebrantia</taxon>
        <taxon>Thripoidea</taxon>
        <taxon>Thripidae</taxon>
        <taxon>Frankliniella</taxon>
    </lineage>
</organism>
<dbReference type="Proteomes" id="UP000504606">
    <property type="component" value="Unplaced"/>
</dbReference>
<evidence type="ECO:0000313" key="2">
    <source>
        <dbReference type="RefSeq" id="XP_026277461.2"/>
    </source>
</evidence>
<reference evidence="2" key="1">
    <citation type="submission" date="2025-08" db="UniProtKB">
        <authorList>
            <consortium name="RefSeq"/>
        </authorList>
    </citation>
    <scope>IDENTIFICATION</scope>
    <source>
        <tissue evidence="2">Whole organism</tissue>
    </source>
</reference>
<accession>A0A6J1SFS5</accession>